<dbReference type="Gene3D" id="2.30.30.190">
    <property type="entry name" value="CAP Gly-rich-like domain"/>
    <property type="match status" value="1"/>
</dbReference>
<reference evidence="3 4" key="1">
    <citation type="submission" date="2019-02" db="EMBL/GenBank/DDBJ databases">
        <title>Genome sequencing of the rare red list fungi Antrodiella citrinella (Flaviporus citrinellus).</title>
        <authorList>
            <person name="Buettner E."/>
            <person name="Kellner H."/>
        </authorList>
    </citation>
    <scope>NUCLEOTIDE SEQUENCE [LARGE SCALE GENOMIC DNA]</scope>
    <source>
        <strain evidence="3 4">DSM 108506</strain>
    </source>
</reference>
<dbReference type="Pfam" id="PF01302">
    <property type="entry name" value="CAP_GLY"/>
    <property type="match status" value="1"/>
</dbReference>
<organism evidence="3 4">
    <name type="scientific">Antrodiella citrinella</name>
    <dbReference type="NCBI Taxonomy" id="2447956"/>
    <lineage>
        <taxon>Eukaryota</taxon>
        <taxon>Fungi</taxon>
        <taxon>Dikarya</taxon>
        <taxon>Basidiomycota</taxon>
        <taxon>Agaricomycotina</taxon>
        <taxon>Agaricomycetes</taxon>
        <taxon>Polyporales</taxon>
        <taxon>Steccherinaceae</taxon>
        <taxon>Antrodiella</taxon>
    </lineage>
</organism>
<comment type="caution">
    <text evidence="3">The sequence shown here is derived from an EMBL/GenBank/DDBJ whole genome shotgun (WGS) entry which is preliminary data.</text>
</comment>
<evidence type="ECO:0000313" key="4">
    <source>
        <dbReference type="Proteomes" id="UP000308730"/>
    </source>
</evidence>
<protein>
    <recommendedName>
        <fullName evidence="2">CAP-Gly domain-containing protein</fullName>
    </recommendedName>
</protein>
<keyword evidence="1" id="KW-0472">Membrane</keyword>
<feature type="domain" description="CAP-Gly" evidence="2">
    <location>
        <begin position="24"/>
        <end position="68"/>
    </location>
</feature>
<dbReference type="EMBL" id="SGPM01000069">
    <property type="protein sequence ID" value="THH30746.1"/>
    <property type="molecule type" value="Genomic_DNA"/>
</dbReference>
<proteinExistence type="predicted"/>
<name>A0A4S4MWI8_9APHY</name>
<dbReference type="InterPro" id="IPR036859">
    <property type="entry name" value="CAP-Gly_dom_sf"/>
</dbReference>
<dbReference type="InterPro" id="IPR000938">
    <property type="entry name" value="CAP-Gly_domain"/>
</dbReference>
<dbReference type="SMART" id="SM01052">
    <property type="entry name" value="CAP_GLY"/>
    <property type="match status" value="1"/>
</dbReference>
<dbReference type="SUPFAM" id="SSF74924">
    <property type="entry name" value="Cap-Gly domain"/>
    <property type="match status" value="1"/>
</dbReference>
<dbReference type="OrthoDB" id="5273213at2759"/>
<dbReference type="PROSITE" id="PS00845">
    <property type="entry name" value="CAP_GLY_1"/>
    <property type="match status" value="1"/>
</dbReference>
<dbReference type="PROSITE" id="PS50245">
    <property type="entry name" value="CAP_GLY_2"/>
    <property type="match status" value="1"/>
</dbReference>
<evidence type="ECO:0000256" key="1">
    <source>
        <dbReference type="SAM" id="Phobius"/>
    </source>
</evidence>
<feature type="transmembrane region" description="Helical" evidence="1">
    <location>
        <begin position="163"/>
        <end position="193"/>
    </location>
</feature>
<keyword evidence="4" id="KW-1185">Reference proteome</keyword>
<dbReference type="Proteomes" id="UP000308730">
    <property type="component" value="Unassembled WGS sequence"/>
</dbReference>
<keyword evidence="1" id="KW-1133">Transmembrane helix</keyword>
<gene>
    <name evidence="3" type="ORF">EUX98_g3448</name>
</gene>
<accession>A0A4S4MWI8</accession>
<keyword evidence="1" id="KW-0812">Transmembrane</keyword>
<evidence type="ECO:0000313" key="3">
    <source>
        <dbReference type="EMBL" id="THH30746.1"/>
    </source>
</evidence>
<sequence length="199" mass="21446">MIRSPQIGARISHGWDIGTVRFIGTVEGSLGDWLGIEWDDPRRGKHDGVKGDKRYFSCMTPNAGSFLRPTVAGLIHGTSFLKALSSKYVEALHASAQTEKVTLGSSNGAIEVEAVNLDKVRARLSQLDMLREVSLDNQGVALPDPLGRIKETCPGEPFVPISGLIVVFVVGSVGTIYTTVVAVVTNVAMLCILPHWPDH</sequence>
<dbReference type="AlphaFoldDB" id="A0A4S4MWI8"/>
<evidence type="ECO:0000259" key="2">
    <source>
        <dbReference type="PROSITE" id="PS50245"/>
    </source>
</evidence>